<dbReference type="RefSeq" id="WP_104514798.1">
    <property type="nucleotide sequence ID" value="NZ_MQVW01000002.1"/>
</dbReference>
<sequence length="203" mass="22976">MKKNMEEWFADQDFNTESLPSGHRNRFFDKLEEACNDNHEEVDDSIIPIATEDNDGDHEGNEVIKMNSWFKWSLVAGLAILLGFTGLNLVPSSPVDNGLSSVSPEMAQAQDFFTSTINEELERLNKEQSPEAARIVTATKTALARLELDYKTIEADFATNNDSKTVIAAMIQNFQNRIDLLETALEQIEQLKNLKEQEDETYI</sequence>
<dbReference type="EMBL" id="PTJE01000002">
    <property type="protein sequence ID" value="PPK95483.1"/>
    <property type="molecule type" value="Genomic_DNA"/>
</dbReference>
<evidence type="ECO:0000313" key="3">
    <source>
        <dbReference type="Proteomes" id="UP000239002"/>
    </source>
</evidence>
<comment type="caution">
    <text evidence="2">The sequence shown here is derived from an EMBL/GenBank/DDBJ whole genome shotgun (WGS) entry which is preliminary data.</text>
</comment>
<feature type="coiled-coil region" evidence="1">
    <location>
        <begin position="171"/>
        <end position="201"/>
    </location>
</feature>
<gene>
    <name evidence="2" type="ORF">LY01_01071</name>
</gene>
<keyword evidence="3" id="KW-1185">Reference proteome</keyword>
<dbReference type="OrthoDB" id="1143801at2"/>
<reference evidence="2 3" key="1">
    <citation type="submission" date="2018-02" db="EMBL/GenBank/DDBJ databases">
        <title>Genomic Encyclopedia of Archaeal and Bacterial Type Strains, Phase II (KMG-II): from individual species to whole genera.</title>
        <authorList>
            <person name="Goeker M."/>
        </authorList>
    </citation>
    <scope>NUCLEOTIDE SEQUENCE [LARGE SCALE GENOMIC DNA]</scope>
    <source>
        <strain evidence="2 3">DSM 16809</strain>
    </source>
</reference>
<keyword evidence="1" id="KW-0175">Coiled coil</keyword>
<dbReference type="AlphaFoldDB" id="A0A2S6IMN1"/>
<accession>A0A2S6IMN1</accession>
<dbReference type="Proteomes" id="UP000239002">
    <property type="component" value="Unassembled WGS sequence"/>
</dbReference>
<evidence type="ECO:0000256" key="1">
    <source>
        <dbReference type="SAM" id="Coils"/>
    </source>
</evidence>
<organism evidence="2 3">
    <name type="scientific">Nonlabens xylanidelens</name>
    <dbReference type="NCBI Taxonomy" id="191564"/>
    <lineage>
        <taxon>Bacteria</taxon>
        <taxon>Pseudomonadati</taxon>
        <taxon>Bacteroidota</taxon>
        <taxon>Flavobacteriia</taxon>
        <taxon>Flavobacteriales</taxon>
        <taxon>Flavobacteriaceae</taxon>
        <taxon>Nonlabens</taxon>
    </lineage>
</organism>
<proteinExistence type="predicted"/>
<protein>
    <submittedName>
        <fullName evidence="2">Uncharacterized protein</fullName>
    </submittedName>
</protein>
<evidence type="ECO:0000313" key="2">
    <source>
        <dbReference type="EMBL" id="PPK95483.1"/>
    </source>
</evidence>
<name>A0A2S6IMN1_9FLAO</name>